<dbReference type="PANTHER" id="PTHR17224">
    <property type="entry name" value="PEPTIDYL-TRNA HYDROLASE"/>
    <property type="match status" value="1"/>
</dbReference>
<reference evidence="10" key="1">
    <citation type="submission" date="2022-08" db="EMBL/GenBank/DDBJ databases">
        <title>Complete genome of Mycoplasma iguanae type strain 2327.</title>
        <authorList>
            <person name="Spergser J."/>
        </authorList>
    </citation>
    <scope>NUCLEOTIDE SEQUENCE</scope>
    <source>
        <strain evidence="10">2327</strain>
    </source>
</reference>
<feature type="binding site" evidence="7">
    <location>
        <position position="60"/>
    </location>
    <ligand>
        <name>tRNA</name>
        <dbReference type="ChEBI" id="CHEBI:17843"/>
    </ligand>
</feature>
<evidence type="ECO:0000313" key="10">
    <source>
        <dbReference type="EMBL" id="UVD81746.1"/>
    </source>
</evidence>
<sequence>MKLIIGLGNPGEKYQNTKHNIGFNVVDLVAKKLNVKLKKTKFSGYYYKGDDFILAKPMTFMNLSGNFVQPFVNFFKIKKEDILIISDDVDHKIGQAVIKTKGSSGGQNGLKSIFEQMGTSDIARLKIGISRPHGNKTMSSYVLSPFSKINQPIIDNIINYSAEIIIAYLEGENLGKLINTFNEKYKKNIISS</sequence>
<keyword evidence="3 7" id="KW-0378">Hydrolase</keyword>
<comment type="subcellular location">
    <subcellularLocation>
        <location evidence="7">Cytoplasm</location>
    </subcellularLocation>
</comment>
<comment type="catalytic activity">
    <reaction evidence="7 8">
        <text>an N-acyl-L-alpha-aminoacyl-tRNA + H2O = an N-acyl-L-amino acid + a tRNA + H(+)</text>
        <dbReference type="Rhea" id="RHEA:54448"/>
        <dbReference type="Rhea" id="RHEA-COMP:10123"/>
        <dbReference type="Rhea" id="RHEA-COMP:13883"/>
        <dbReference type="ChEBI" id="CHEBI:15377"/>
        <dbReference type="ChEBI" id="CHEBI:15378"/>
        <dbReference type="ChEBI" id="CHEBI:59874"/>
        <dbReference type="ChEBI" id="CHEBI:78442"/>
        <dbReference type="ChEBI" id="CHEBI:138191"/>
        <dbReference type="EC" id="3.1.1.29"/>
    </reaction>
</comment>
<dbReference type="Gene3D" id="3.40.50.1470">
    <property type="entry name" value="Peptidyl-tRNA hydrolase"/>
    <property type="match status" value="1"/>
</dbReference>
<dbReference type="HAMAP" id="MF_00083">
    <property type="entry name" value="Pept_tRNA_hydro_bact"/>
    <property type="match status" value="1"/>
</dbReference>
<dbReference type="InterPro" id="IPR018171">
    <property type="entry name" value="Pept_tRNA_hydro_CS"/>
</dbReference>
<keyword evidence="11" id="KW-1185">Reference proteome</keyword>
<dbReference type="CDD" id="cd00462">
    <property type="entry name" value="PTH"/>
    <property type="match status" value="1"/>
</dbReference>
<dbReference type="Pfam" id="PF01195">
    <property type="entry name" value="Pept_tRNA_hydro"/>
    <property type="match status" value="1"/>
</dbReference>
<evidence type="ECO:0000256" key="4">
    <source>
        <dbReference type="ARBA" id="ARBA00022884"/>
    </source>
</evidence>
<evidence type="ECO:0000313" key="11">
    <source>
        <dbReference type="Proteomes" id="UP001059252"/>
    </source>
</evidence>
<evidence type="ECO:0000256" key="5">
    <source>
        <dbReference type="ARBA" id="ARBA00038063"/>
    </source>
</evidence>
<evidence type="ECO:0000256" key="8">
    <source>
        <dbReference type="RuleBase" id="RU000673"/>
    </source>
</evidence>
<keyword evidence="7" id="KW-0963">Cytoplasm</keyword>
<evidence type="ECO:0000256" key="7">
    <source>
        <dbReference type="HAMAP-Rule" id="MF_00083"/>
    </source>
</evidence>
<dbReference type="EC" id="3.1.1.29" evidence="1 7"/>
<protein>
    <recommendedName>
        <fullName evidence="6 7">Peptidyl-tRNA hydrolase</fullName>
        <shortName evidence="7">Pth</shortName>
        <ecNumber evidence="1 7">3.1.1.29</ecNumber>
    </recommendedName>
</protein>
<dbReference type="InterPro" id="IPR036416">
    <property type="entry name" value="Pept_tRNA_hydro_sf"/>
</dbReference>
<evidence type="ECO:0000256" key="9">
    <source>
        <dbReference type="RuleBase" id="RU004320"/>
    </source>
</evidence>
<dbReference type="GO" id="GO:0004045">
    <property type="term" value="F:peptidyl-tRNA hydrolase activity"/>
    <property type="evidence" value="ECO:0007669"/>
    <property type="project" value="UniProtKB-EC"/>
</dbReference>
<evidence type="ECO:0000256" key="3">
    <source>
        <dbReference type="ARBA" id="ARBA00022801"/>
    </source>
</evidence>
<dbReference type="PANTHER" id="PTHR17224:SF1">
    <property type="entry name" value="PEPTIDYL-TRNA HYDROLASE"/>
    <property type="match status" value="1"/>
</dbReference>
<evidence type="ECO:0000256" key="6">
    <source>
        <dbReference type="ARBA" id="ARBA00050038"/>
    </source>
</evidence>
<feature type="binding site" evidence="7">
    <location>
        <position position="14"/>
    </location>
    <ligand>
        <name>tRNA</name>
        <dbReference type="ChEBI" id="CHEBI:17843"/>
    </ligand>
</feature>
<comment type="function">
    <text evidence="7">Catalyzes the release of premature peptidyl moieties from peptidyl-tRNA molecules trapped in stalled 50S ribosomal subunits, and thus maintains levels of free tRNAs and 50S ribosomes.</text>
</comment>
<keyword evidence="2 7" id="KW-0820">tRNA-binding</keyword>
<feature type="site" description="Stabilizes the basic form of H active site to accept a proton" evidence="7">
    <location>
        <position position="87"/>
    </location>
</feature>
<gene>
    <name evidence="7 10" type="primary">pth</name>
    <name evidence="10" type="ORF">NV226_00275</name>
</gene>
<dbReference type="SUPFAM" id="SSF53178">
    <property type="entry name" value="Peptidyl-tRNA hydrolase-like"/>
    <property type="match status" value="1"/>
</dbReference>
<feature type="binding site" evidence="7">
    <location>
        <position position="62"/>
    </location>
    <ligand>
        <name>tRNA</name>
        <dbReference type="ChEBI" id="CHEBI:17843"/>
    </ligand>
</feature>
<feature type="active site" description="Proton acceptor" evidence="7">
    <location>
        <position position="19"/>
    </location>
</feature>
<name>A0ABY5R8V2_9MOLU</name>
<comment type="similarity">
    <text evidence="5 7 9">Belongs to the PTH family.</text>
</comment>
<keyword evidence="4 7" id="KW-0694">RNA-binding</keyword>
<dbReference type="Proteomes" id="UP001059252">
    <property type="component" value="Chromosome"/>
</dbReference>
<organism evidence="10 11">
    <name type="scientific">Mycoplasma iguanae</name>
    <dbReference type="NCBI Taxonomy" id="292461"/>
    <lineage>
        <taxon>Bacteria</taxon>
        <taxon>Bacillati</taxon>
        <taxon>Mycoplasmatota</taxon>
        <taxon>Mollicutes</taxon>
        <taxon>Mycoplasmataceae</taxon>
        <taxon>Mycoplasma</taxon>
    </lineage>
</organism>
<dbReference type="InterPro" id="IPR001328">
    <property type="entry name" value="Pept_tRNA_hydro"/>
</dbReference>
<proteinExistence type="inferred from homology"/>
<dbReference type="RefSeq" id="WP_258210920.1">
    <property type="nucleotide sequence ID" value="NZ_CP102734.1"/>
</dbReference>
<evidence type="ECO:0000256" key="2">
    <source>
        <dbReference type="ARBA" id="ARBA00022555"/>
    </source>
</evidence>
<evidence type="ECO:0000256" key="1">
    <source>
        <dbReference type="ARBA" id="ARBA00013260"/>
    </source>
</evidence>
<dbReference type="NCBIfam" id="TIGR00447">
    <property type="entry name" value="pth"/>
    <property type="match status" value="1"/>
</dbReference>
<dbReference type="PROSITE" id="PS01195">
    <property type="entry name" value="PEPT_TRNA_HYDROL_1"/>
    <property type="match status" value="1"/>
</dbReference>
<comment type="function">
    <text evidence="7">Hydrolyzes ribosome-free peptidyl-tRNAs (with 1 or more amino acids incorporated), which drop off the ribosome during protein synthesis, or as a result of ribosome stalling.</text>
</comment>
<feature type="site" description="Discriminates between blocked and unblocked aminoacyl-tRNA" evidence="7">
    <location>
        <position position="9"/>
    </location>
</feature>
<dbReference type="EMBL" id="CP102734">
    <property type="protein sequence ID" value="UVD81746.1"/>
    <property type="molecule type" value="Genomic_DNA"/>
</dbReference>
<feature type="binding site" evidence="7">
    <location>
        <position position="108"/>
    </location>
    <ligand>
        <name>tRNA</name>
        <dbReference type="ChEBI" id="CHEBI:17843"/>
    </ligand>
</feature>
<accession>A0ABY5R8V2</accession>
<comment type="subunit">
    <text evidence="7">Monomer.</text>
</comment>